<evidence type="ECO:0000313" key="1">
    <source>
        <dbReference type="EMBL" id="KAJ4151068.1"/>
    </source>
</evidence>
<name>A0A9W8UIS5_AKAMU</name>
<dbReference type="EMBL" id="JAJHUN010000009">
    <property type="protein sequence ID" value="KAJ4151068.1"/>
    <property type="molecule type" value="Genomic_DNA"/>
</dbReference>
<dbReference type="AlphaFoldDB" id="A0A9W8UIS5"/>
<proteinExistence type="predicted"/>
<keyword evidence="2" id="KW-1185">Reference proteome</keyword>
<evidence type="ECO:0000313" key="2">
    <source>
        <dbReference type="Proteomes" id="UP001144673"/>
    </source>
</evidence>
<sequence>MAAIAPPTGSSPISTAAIDPFLYPDSHGILTRNWGEIQQRFILSLFFFEHPSRICNVSHVWLQTLETVPSISGTTQL</sequence>
<comment type="caution">
    <text evidence="1">The sequence shown here is derived from an EMBL/GenBank/DDBJ whole genome shotgun (WGS) entry which is preliminary data.</text>
</comment>
<gene>
    <name evidence="1" type="ORF">LMH87_011785</name>
</gene>
<dbReference type="RefSeq" id="XP_056052782.1">
    <property type="nucleotide sequence ID" value="XM_056200985.1"/>
</dbReference>
<protein>
    <submittedName>
        <fullName evidence="1">Uncharacterized protein</fullName>
    </submittedName>
</protein>
<organism evidence="1 2">
    <name type="scientific">Akanthomyces muscarius</name>
    <name type="common">Entomopathogenic fungus</name>
    <name type="synonym">Lecanicillium muscarium</name>
    <dbReference type="NCBI Taxonomy" id="2231603"/>
    <lineage>
        <taxon>Eukaryota</taxon>
        <taxon>Fungi</taxon>
        <taxon>Dikarya</taxon>
        <taxon>Ascomycota</taxon>
        <taxon>Pezizomycotina</taxon>
        <taxon>Sordariomycetes</taxon>
        <taxon>Hypocreomycetidae</taxon>
        <taxon>Hypocreales</taxon>
        <taxon>Cordycipitaceae</taxon>
        <taxon>Akanthomyces</taxon>
    </lineage>
</organism>
<dbReference type="Proteomes" id="UP001144673">
    <property type="component" value="Chromosome 4"/>
</dbReference>
<reference evidence="1" key="1">
    <citation type="journal article" date="2023" name="Access Microbiol">
        <title>De-novo genome assembly for Akanthomyces muscarius, a biocontrol agent of insect agricultural pests.</title>
        <authorList>
            <person name="Erdos Z."/>
            <person name="Studholme D.J."/>
            <person name="Raymond B."/>
            <person name="Sharma M."/>
        </authorList>
    </citation>
    <scope>NUCLEOTIDE SEQUENCE</scope>
    <source>
        <strain evidence="1">Ve6</strain>
    </source>
</reference>
<dbReference type="GeneID" id="80898944"/>
<accession>A0A9W8UIS5</accession>
<dbReference type="KEGG" id="amus:LMH87_011785"/>